<evidence type="ECO:0000256" key="2">
    <source>
        <dbReference type="ARBA" id="ARBA00022801"/>
    </source>
</evidence>
<protein>
    <submittedName>
        <fullName evidence="4">NUDIX hydrolase</fullName>
    </submittedName>
</protein>
<dbReference type="Proteomes" id="UP001056164">
    <property type="component" value="Chromosome"/>
</dbReference>
<dbReference type="SUPFAM" id="SSF55811">
    <property type="entry name" value="Nudix"/>
    <property type="match status" value="1"/>
</dbReference>
<keyword evidence="2 4" id="KW-0378">Hydrolase</keyword>
<dbReference type="InterPro" id="IPR015797">
    <property type="entry name" value="NUDIX_hydrolase-like_dom_sf"/>
</dbReference>
<keyword evidence="5" id="KW-1185">Reference proteome</keyword>
<dbReference type="PANTHER" id="PTHR11839:SF18">
    <property type="entry name" value="NUDIX HYDROLASE DOMAIN-CONTAINING PROTEIN"/>
    <property type="match status" value="1"/>
</dbReference>
<evidence type="ECO:0000313" key="5">
    <source>
        <dbReference type="Proteomes" id="UP001056164"/>
    </source>
</evidence>
<dbReference type="PROSITE" id="PS51462">
    <property type="entry name" value="NUDIX"/>
    <property type="match status" value="1"/>
</dbReference>
<sequence length="186" mass="21245">MVMTDKELKETEIKSDLKYDGEIIRVEQETVRLANGETAHRDVVHHAPAVGMLVITADDKMVLEKQWREPAKAVMVEIPAGKLDDRDRGNEIHAVQRELNEEIRYQAGKIEPLYSFYSSCGFTDEYMYLYLATDLTPVTDELPRDDGEFLEIGEYTLEEAQAMVQAGTIEDAKTIMAIQAWELMKK</sequence>
<proteinExistence type="predicted"/>
<evidence type="ECO:0000256" key="1">
    <source>
        <dbReference type="ARBA" id="ARBA00001946"/>
    </source>
</evidence>
<evidence type="ECO:0000313" key="4">
    <source>
        <dbReference type="EMBL" id="USS90903.1"/>
    </source>
</evidence>
<dbReference type="Gene3D" id="3.90.79.10">
    <property type="entry name" value="Nucleoside Triphosphate Pyrophosphohydrolase"/>
    <property type="match status" value="1"/>
</dbReference>
<dbReference type="GO" id="GO:0016787">
    <property type="term" value="F:hydrolase activity"/>
    <property type="evidence" value="ECO:0007669"/>
    <property type="project" value="UniProtKB-KW"/>
</dbReference>
<organism evidence="4 5">
    <name type="scientific">Fructilactobacillus carniphilus</name>
    <dbReference type="NCBI Taxonomy" id="2940297"/>
    <lineage>
        <taxon>Bacteria</taxon>
        <taxon>Bacillati</taxon>
        <taxon>Bacillota</taxon>
        <taxon>Bacilli</taxon>
        <taxon>Lactobacillales</taxon>
        <taxon>Lactobacillaceae</taxon>
        <taxon>Fructilactobacillus</taxon>
    </lineage>
</organism>
<comment type="cofactor">
    <cofactor evidence="1">
        <name>Mg(2+)</name>
        <dbReference type="ChEBI" id="CHEBI:18420"/>
    </cofactor>
</comment>
<dbReference type="EMBL" id="CP097121">
    <property type="protein sequence ID" value="USS90903.1"/>
    <property type="molecule type" value="Genomic_DNA"/>
</dbReference>
<name>A0ABY5BZY8_9LACO</name>
<dbReference type="PANTHER" id="PTHR11839">
    <property type="entry name" value="UDP/ADP-SUGAR PYROPHOSPHATASE"/>
    <property type="match status" value="1"/>
</dbReference>
<dbReference type="InterPro" id="IPR000086">
    <property type="entry name" value="NUDIX_hydrolase_dom"/>
</dbReference>
<evidence type="ECO:0000259" key="3">
    <source>
        <dbReference type="PROSITE" id="PS51462"/>
    </source>
</evidence>
<feature type="domain" description="Nudix hydrolase" evidence="3">
    <location>
        <begin position="44"/>
        <end position="177"/>
    </location>
</feature>
<gene>
    <name evidence="4" type="ORF">M3M37_01475</name>
</gene>
<accession>A0ABY5BZY8</accession>
<reference evidence="4" key="1">
    <citation type="submission" date="2022-05" db="EMBL/GenBank/DDBJ databases">
        <authorList>
            <person name="Oliphant S.A."/>
            <person name="Watson-Haigh N.S."/>
            <person name="Sumby K.M."/>
            <person name="Gardner J.M."/>
            <person name="Jiranek V."/>
        </authorList>
    </citation>
    <scope>NUCLEOTIDE SEQUENCE</scope>
    <source>
        <strain evidence="4">KI4_A6</strain>
    </source>
</reference>
<dbReference type="Pfam" id="PF00293">
    <property type="entry name" value="NUDIX"/>
    <property type="match status" value="1"/>
</dbReference>
<dbReference type="CDD" id="cd03424">
    <property type="entry name" value="NUDIX_ADPRase_Nudt5_UGPPase_Nudt14"/>
    <property type="match status" value="1"/>
</dbReference>